<reference evidence="2" key="1">
    <citation type="submission" date="2014-05" db="EMBL/GenBank/DDBJ databases">
        <title>Complete genome sequence of bacteriophage DFL12phi1, which infects Dinoroseobacter shibae.</title>
        <authorList>
            <person name="Ji J."/>
            <person name="Zhang R."/>
            <person name="Jiao N."/>
        </authorList>
    </citation>
    <scope>NUCLEOTIDE SEQUENCE [LARGE SCALE GENOMIC DNA]</scope>
</reference>
<dbReference type="EMBL" id="KJ621082">
    <property type="protein sequence ID" value="AHX01060.1"/>
    <property type="molecule type" value="Genomic_DNA"/>
</dbReference>
<keyword evidence="3" id="KW-1185">Reference proteome</keyword>
<accession>A0A023NHH5</accession>
<gene>
    <name evidence="2" type="ORF">DFL12P1_0014</name>
</gene>
<evidence type="ECO:0000256" key="1">
    <source>
        <dbReference type="SAM" id="Coils"/>
    </source>
</evidence>
<feature type="coiled-coil region" evidence="1">
    <location>
        <begin position="96"/>
        <end position="123"/>
    </location>
</feature>
<name>A0A023NHH5_9CAUD</name>
<dbReference type="RefSeq" id="YP_009043780.1">
    <property type="nucleotide sequence ID" value="NC_024367.1"/>
</dbReference>
<dbReference type="OrthoDB" id="19353at10239"/>
<keyword evidence="1" id="KW-0175">Coiled coil</keyword>
<dbReference type="GeneID" id="19686218"/>
<evidence type="ECO:0000313" key="3">
    <source>
        <dbReference type="Proteomes" id="UP000024335"/>
    </source>
</evidence>
<organism evidence="2 3">
    <name type="scientific">Dinoroseobacter phage DFL12phi1</name>
    <dbReference type="NCBI Taxonomy" id="1477404"/>
    <lineage>
        <taxon>Viruses</taxon>
        <taxon>Duplodnaviria</taxon>
        <taxon>Heunggongvirae</taxon>
        <taxon>Uroviricota</taxon>
        <taxon>Caudoviricetes</taxon>
        <taxon>Schitoviridae</taxon>
        <taxon>Rhodovirinae</taxon>
        <taxon>Baltimorevirus</taxon>
        <taxon>Baltimorevirus DFL12</taxon>
    </lineage>
</organism>
<protein>
    <submittedName>
        <fullName evidence="2">Uncharacterized protein</fullName>
    </submittedName>
</protein>
<dbReference type="Proteomes" id="UP000024335">
    <property type="component" value="Segment"/>
</dbReference>
<proteinExistence type="predicted"/>
<evidence type="ECO:0000313" key="2">
    <source>
        <dbReference type="EMBL" id="AHX01060.1"/>
    </source>
</evidence>
<sequence>MDLYNASLGEEEPETIELTHEQYEEAKAHFADIIAKGEAARRLAENDDFKLLIMQGYFVDEPSRMAELLSSGRLNDKVADDCTESIKAVGKFRNYMKNIVEQSNMAQDELKGLEEARDLAIKEAAGE</sequence>
<dbReference type="KEGG" id="vg:19686218"/>